<dbReference type="PROSITE" id="PS51375">
    <property type="entry name" value="PPR"/>
    <property type="match status" value="1"/>
</dbReference>
<dbReference type="GO" id="GO:0009451">
    <property type="term" value="P:RNA modification"/>
    <property type="evidence" value="ECO:0007669"/>
    <property type="project" value="InterPro"/>
</dbReference>
<evidence type="ECO:0000256" key="1">
    <source>
        <dbReference type="ARBA" id="ARBA00022737"/>
    </source>
</evidence>
<dbReference type="EMBL" id="BQKI01000085">
    <property type="protein sequence ID" value="GJN34504.1"/>
    <property type="molecule type" value="Genomic_DNA"/>
</dbReference>
<organism evidence="4 5">
    <name type="scientific">Eleusine coracana subsp. coracana</name>
    <dbReference type="NCBI Taxonomy" id="191504"/>
    <lineage>
        <taxon>Eukaryota</taxon>
        <taxon>Viridiplantae</taxon>
        <taxon>Streptophyta</taxon>
        <taxon>Embryophyta</taxon>
        <taxon>Tracheophyta</taxon>
        <taxon>Spermatophyta</taxon>
        <taxon>Magnoliopsida</taxon>
        <taxon>Liliopsida</taxon>
        <taxon>Poales</taxon>
        <taxon>Poaceae</taxon>
        <taxon>PACMAD clade</taxon>
        <taxon>Chloridoideae</taxon>
        <taxon>Cynodonteae</taxon>
        <taxon>Eleusininae</taxon>
        <taxon>Eleusine</taxon>
    </lineage>
</organism>
<protein>
    <recommendedName>
        <fullName evidence="6">Pentatricopeptide repeat-containing protein</fullName>
    </recommendedName>
</protein>
<feature type="repeat" description="PPR" evidence="3">
    <location>
        <begin position="38"/>
        <end position="72"/>
    </location>
</feature>
<sequence>MGELSTMPESAAADTVRRPVCGRLDAARAVFDRVQDRNQAVYGSMIQAYGSHGHGVTALDVFRLMLANGVAPGDVCFVFVLSACTHGGLVEDGLRLFDMMDARGGAF</sequence>
<dbReference type="InterPro" id="IPR011990">
    <property type="entry name" value="TPR-like_helical_dom_sf"/>
</dbReference>
<dbReference type="InterPro" id="IPR002885">
    <property type="entry name" value="PPR_rpt"/>
</dbReference>
<keyword evidence="2" id="KW-0809">Transit peptide</keyword>
<dbReference type="Pfam" id="PF01535">
    <property type="entry name" value="PPR"/>
    <property type="match status" value="2"/>
</dbReference>
<dbReference type="NCBIfam" id="TIGR00756">
    <property type="entry name" value="PPR"/>
    <property type="match status" value="2"/>
</dbReference>
<comment type="caution">
    <text evidence="4">The sequence shown here is derived from an EMBL/GenBank/DDBJ whole genome shotgun (WGS) entry which is preliminary data.</text>
</comment>
<proteinExistence type="predicted"/>
<evidence type="ECO:0008006" key="6">
    <source>
        <dbReference type="Google" id="ProtNLM"/>
    </source>
</evidence>
<dbReference type="AlphaFoldDB" id="A0AAV5FI81"/>
<evidence type="ECO:0000256" key="2">
    <source>
        <dbReference type="ARBA" id="ARBA00022946"/>
    </source>
</evidence>
<accession>A0AAV5FI81</accession>
<name>A0AAV5FI81_ELECO</name>
<evidence type="ECO:0000313" key="4">
    <source>
        <dbReference type="EMBL" id="GJN34504.1"/>
    </source>
</evidence>
<keyword evidence="1" id="KW-0677">Repeat</keyword>
<dbReference type="GO" id="GO:0003723">
    <property type="term" value="F:RNA binding"/>
    <property type="evidence" value="ECO:0007669"/>
    <property type="project" value="InterPro"/>
</dbReference>
<evidence type="ECO:0000256" key="3">
    <source>
        <dbReference type="PROSITE-ProRule" id="PRU00708"/>
    </source>
</evidence>
<reference evidence="4" key="1">
    <citation type="journal article" date="2018" name="DNA Res.">
        <title>Multiple hybrid de novo genome assembly of finger millet, an orphan allotetraploid crop.</title>
        <authorList>
            <person name="Hatakeyama M."/>
            <person name="Aluri S."/>
            <person name="Balachadran M.T."/>
            <person name="Sivarajan S.R."/>
            <person name="Patrignani A."/>
            <person name="Gruter S."/>
            <person name="Poveda L."/>
            <person name="Shimizu-Inatsugi R."/>
            <person name="Baeten J."/>
            <person name="Francoijs K.J."/>
            <person name="Nataraja K.N."/>
            <person name="Reddy Y.A.N."/>
            <person name="Phadnis S."/>
            <person name="Ravikumar R.L."/>
            <person name="Schlapbach R."/>
            <person name="Sreeman S.M."/>
            <person name="Shimizu K.K."/>
        </authorList>
    </citation>
    <scope>NUCLEOTIDE SEQUENCE</scope>
</reference>
<dbReference type="InterPro" id="IPR046960">
    <property type="entry name" value="PPR_At4g14850-like_plant"/>
</dbReference>
<gene>
    <name evidence="4" type="primary">gb23169</name>
    <name evidence="4" type="ORF">PR202_gb23169</name>
</gene>
<dbReference type="Gene3D" id="1.25.40.10">
    <property type="entry name" value="Tetratricopeptide repeat domain"/>
    <property type="match status" value="1"/>
</dbReference>
<dbReference type="PANTHER" id="PTHR47926">
    <property type="entry name" value="PENTATRICOPEPTIDE REPEAT-CONTAINING PROTEIN"/>
    <property type="match status" value="1"/>
</dbReference>
<evidence type="ECO:0000313" key="5">
    <source>
        <dbReference type="Proteomes" id="UP001054889"/>
    </source>
</evidence>
<dbReference type="Proteomes" id="UP001054889">
    <property type="component" value="Unassembled WGS sequence"/>
</dbReference>
<reference evidence="4" key="2">
    <citation type="submission" date="2021-12" db="EMBL/GenBank/DDBJ databases">
        <title>Resequencing data analysis of finger millet.</title>
        <authorList>
            <person name="Hatakeyama M."/>
            <person name="Aluri S."/>
            <person name="Balachadran M.T."/>
            <person name="Sivarajan S.R."/>
            <person name="Poveda L."/>
            <person name="Shimizu-Inatsugi R."/>
            <person name="Schlapbach R."/>
            <person name="Sreeman S.M."/>
            <person name="Shimizu K.K."/>
        </authorList>
    </citation>
    <scope>NUCLEOTIDE SEQUENCE</scope>
</reference>
<keyword evidence="5" id="KW-1185">Reference proteome</keyword>